<feature type="signal peptide" evidence="1">
    <location>
        <begin position="1"/>
        <end position="22"/>
    </location>
</feature>
<dbReference type="InterPro" id="IPR009045">
    <property type="entry name" value="Zn_M74/Hedgehog-like"/>
</dbReference>
<dbReference type="Gene3D" id="3.30.200.180">
    <property type="match status" value="1"/>
</dbReference>
<dbReference type="GO" id="GO:0008233">
    <property type="term" value="F:peptidase activity"/>
    <property type="evidence" value="ECO:0007669"/>
    <property type="project" value="InterPro"/>
</dbReference>
<dbReference type="GO" id="GO:0006508">
    <property type="term" value="P:proteolysis"/>
    <property type="evidence" value="ECO:0007669"/>
    <property type="project" value="InterPro"/>
</dbReference>
<dbReference type="CDD" id="cd14852">
    <property type="entry name" value="LD-carboxypeptidase"/>
    <property type="match status" value="1"/>
</dbReference>
<evidence type="ECO:0000313" key="4">
    <source>
        <dbReference type="Proteomes" id="UP000558113"/>
    </source>
</evidence>
<dbReference type="OrthoDB" id="9792074at2"/>
<comment type="caution">
    <text evidence="3">The sequence shown here is derived from an EMBL/GenBank/DDBJ whole genome shotgun (WGS) entry which is preliminary data.</text>
</comment>
<dbReference type="Gene3D" id="3.30.1380.10">
    <property type="match status" value="1"/>
</dbReference>
<keyword evidence="4" id="KW-1185">Reference proteome</keyword>
<dbReference type="InterPro" id="IPR052179">
    <property type="entry name" value="DD-CPase-like"/>
</dbReference>
<dbReference type="SUPFAM" id="SSF55166">
    <property type="entry name" value="Hedgehog/DD-peptidase"/>
    <property type="match status" value="1"/>
</dbReference>
<dbReference type="AlphaFoldDB" id="A0A7X4YQH7"/>
<evidence type="ECO:0000259" key="2">
    <source>
        <dbReference type="Pfam" id="PF02557"/>
    </source>
</evidence>
<dbReference type="PANTHER" id="PTHR34385:SF1">
    <property type="entry name" value="PEPTIDOGLYCAN L-ALANYL-D-GLUTAMATE ENDOPEPTIDASE CWLK"/>
    <property type="match status" value="1"/>
</dbReference>
<evidence type="ECO:0000256" key="1">
    <source>
        <dbReference type="SAM" id="SignalP"/>
    </source>
</evidence>
<protein>
    <recommendedName>
        <fullName evidence="2">D-alanyl-D-alanine carboxypeptidase-like core domain-containing protein</fullName>
    </recommendedName>
</protein>
<dbReference type="InterPro" id="IPR058193">
    <property type="entry name" value="VanY/YodJ_core_dom"/>
</dbReference>
<dbReference type="PANTHER" id="PTHR34385">
    <property type="entry name" value="D-ALANYL-D-ALANINE CARBOXYPEPTIDASE"/>
    <property type="match status" value="1"/>
</dbReference>
<proteinExistence type="predicted"/>
<keyword evidence="1" id="KW-0732">Signal</keyword>
<dbReference type="EMBL" id="JAAAMU010000008">
    <property type="protein sequence ID" value="NBC70685.1"/>
    <property type="molecule type" value="Genomic_DNA"/>
</dbReference>
<dbReference type="RefSeq" id="WP_161699888.1">
    <property type="nucleotide sequence ID" value="NZ_JAAAMU010000008.1"/>
</dbReference>
<gene>
    <name evidence="3" type="ORF">GT003_16915</name>
</gene>
<organism evidence="3 4">
    <name type="scientific">Paenibacillus sacheonensis</name>
    <dbReference type="NCBI Taxonomy" id="742054"/>
    <lineage>
        <taxon>Bacteria</taxon>
        <taxon>Bacillati</taxon>
        <taxon>Bacillota</taxon>
        <taxon>Bacilli</taxon>
        <taxon>Bacillales</taxon>
        <taxon>Paenibacillaceae</taxon>
        <taxon>Paenibacillus</taxon>
    </lineage>
</organism>
<feature type="domain" description="D-alanyl-D-alanine carboxypeptidase-like core" evidence="2">
    <location>
        <begin position="95"/>
        <end position="210"/>
    </location>
</feature>
<reference evidence="3 4" key="1">
    <citation type="submission" date="2020-01" db="EMBL/GenBank/DDBJ databases">
        <title>Paenibacillus soybeanensis sp. nov. isolated from the nodules of soybean (Glycine max(L.) Merr).</title>
        <authorList>
            <person name="Wang H."/>
        </authorList>
    </citation>
    <scope>NUCLEOTIDE SEQUENCE [LARGE SCALE GENOMIC DNA]</scope>
    <source>
        <strain evidence="3 4">DSM 23054</strain>
    </source>
</reference>
<dbReference type="Pfam" id="PF02557">
    <property type="entry name" value="VanY"/>
    <property type="match status" value="1"/>
</dbReference>
<accession>A0A7X4YQH7</accession>
<sequence>MKNMRMAGLLLLVLVGVQAAQHAEEWTGGGEAAARAPLATPMRTVTAGMHQLRQGNLLLVDQLHPVDDDGRLTDIVNLFEHPELRHGYGLLDTKIMLSKRVAEKWQVLVDAAAKAGISHFVINSGYRDDAQQEELFEEKGSDYALPPGYSEHNLGLSMDVGSTAAEMNRAPEGKWLSNNAWKYGFVLRYPKDKTDITGIQYEPWHFRYVGLPHSQLMHAHDWTLEEYLAALKKQGAMTAKVDGVSYTVTYYPASDTADTAIRVPADGAYTVSGNNADGIIVTTQSTAGTN</sequence>
<dbReference type="Proteomes" id="UP000558113">
    <property type="component" value="Unassembled WGS sequence"/>
</dbReference>
<evidence type="ECO:0000313" key="3">
    <source>
        <dbReference type="EMBL" id="NBC70685.1"/>
    </source>
</evidence>
<feature type="chain" id="PRO_5030904120" description="D-alanyl-D-alanine carboxypeptidase-like core domain-containing protein" evidence="1">
    <location>
        <begin position="23"/>
        <end position="290"/>
    </location>
</feature>
<name>A0A7X4YQH7_9BACL</name>
<dbReference type="InterPro" id="IPR003709">
    <property type="entry name" value="VanY-like_core_dom"/>
</dbReference>